<dbReference type="PANTHER" id="PTHR34819:SF3">
    <property type="entry name" value="CELL SURFACE PROTEIN"/>
    <property type="match status" value="1"/>
</dbReference>
<accession>A0ABW5B7J1</accession>
<feature type="domain" description="DUF7507" evidence="1">
    <location>
        <begin position="9"/>
        <end position="111"/>
    </location>
</feature>
<evidence type="ECO:0000259" key="1">
    <source>
        <dbReference type="Pfam" id="PF24346"/>
    </source>
</evidence>
<dbReference type="Proteomes" id="UP001597414">
    <property type="component" value="Unassembled WGS sequence"/>
</dbReference>
<sequence>MQNFTRIAAISLTKSADKTAEILNGDLITYTYVVTNTGNVTINGISLNDVHPGTGTLSAPSTSDPVNNVAPGQTVTYTATYSVTQDDIDNGVAITNVATATGVGADGSPVEAIDDATITPEPALAEILIEKTGLYNDTDGDGRASAGDQITYTFTVENTGNVTLTGVVVTDPQATV</sequence>
<organism evidence="2 3">
    <name type="scientific">Shivajiella indica</name>
    <dbReference type="NCBI Taxonomy" id="872115"/>
    <lineage>
        <taxon>Bacteria</taxon>
        <taxon>Pseudomonadati</taxon>
        <taxon>Bacteroidota</taxon>
        <taxon>Cytophagia</taxon>
        <taxon>Cytophagales</taxon>
        <taxon>Cyclobacteriaceae</taxon>
        <taxon>Shivajiella</taxon>
    </lineage>
</organism>
<reference evidence="3" key="1">
    <citation type="journal article" date="2019" name="Int. J. Syst. Evol. Microbiol.">
        <title>The Global Catalogue of Microorganisms (GCM) 10K type strain sequencing project: providing services to taxonomists for standard genome sequencing and annotation.</title>
        <authorList>
            <consortium name="The Broad Institute Genomics Platform"/>
            <consortium name="The Broad Institute Genome Sequencing Center for Infectious Disease"/>
            <person name="Wu L."/>
            <person name="Ma J."/>
        </authorList>
    </citation>
    <scope>NUCLEOTIDE SEQUENCE [LARGE SCALE GENOMIC DNA]</scope>
    <source>
        <strain evidence="3">KCTC 19812</strain>
    </source>
</reference>
<dbReference type="EMBL" id="JBHUIV010000009">
    <property type="protein sequence ID" value="MFD2200600.1"/>
    <property type="molecule type" value="Genomic_DNA"/>
</dbReference>
<dbReference type="InterPro" id="IPR047589">
    <property type="entry name" value="DUF11_rpt"/>
</dbReference>
<gene>
    <name evidence="2" type="ORF">ACFSKV_03415</name>
</gene>
<proteinExistence type="predicted"/>
<feature type="non-terminal residue" evidence="2">
    <location>
        <position position="176"/>
    </location>
</feature>
<dbReference type="NCBIfam" id="TIGR01451">
    <property type="entry name" value="B_ant_repeat"/>
    <property type="match status" value="2"/>
</dbReference>
<dbReference type="Pfam" id="PF24346">
    <property type="entry name" value="DUF7507"/>
    <property type="match status" value="2"/>
</dbReference>
<dbReference type="InterPro" id="IPR051172">
    <property type="entry name" value="Chlamydia_OmcB"/>
</dbReference>
<keyword evidence="3" id="KW-1185">Reference proteome</keyword>
<evidence type="ECO:0000313" key="3">
    <source>
        <dbReference type="Proteomes" id="UP001597414"/>
    </source>
</evidence>
<comment type="caution">
    <text evidence="2">The sequence shown here is derived from an EMBL/GenBank/DDBJ whole genome shotgun (WGS) entry which is preliminary data.</text>
</comment>
<feature type="domain" description="DUF7507" evidence="1">
    <location>
        <begin position="138"/>
        <end position="174"/>
    </location>
</feature>
<dbReference type="InterPro" id="IPR055354">
    <property type="entry name" value="DUF7507"/>
</dbReference>
<evidence type="ECO:0000313" key="2">
    <source>
        <dbReference type="EMBL" id="MFD2200600.1"/>
    </source>
</evidence>
<dbReference type="PANTHER" id="PTHR34819">
    <property type="entry name" value="LARGE CYSTEINE-RICH PERIPLASMIC PROTEIN OMCB"/>
    <property type="match status" value="1"/>
</dbReference>
<name>A0ABW5B7J1_9BACT</name>
<protein>
    <recommendedName>
        <fullName evidence="1">DUF7507 domain-containing protein</fullName>
    </recommendedName>
</protein>